<sequence length="186" mass="20902">MKKILPPNIAVGKHSNTYDDKTIISPEISKTPKQSVPLADERDPVGIVQREVETRFASSQSSGYRRKRKTDRSDRFLVQRKLAVSSTTVLTETTLITGANSAEVSGQRSKRDDKRPKIAVEFPMFGIAKSAPVPPVIPERPRLKRSNIYGDKLIIPPRSVILILPMIQECRSPRITHSPLFFQVPF</sequence>
<evidence type="ECO:0000313" key="2">
    <source>
        <dbReference type="Proteomes" id="UP001608902"/>
    </source>
</evidence>
<proteinExistence type="predicted"/>
<protein>
    <submittedName>
        <fullName evidence="1">Uncharacterized protein</fullName>
    </submittedName>
</protein>
<accession>A0ABD6E9N5</accession>
<reference evidence="1 2" key="1">
    <citation type="submission" date="2024-08" db="EMBL/GenBank/DDBJ databases">
        <title>Gnathostoma spinigerum genome.</title>
        <authorList>
            <person name="Gonzalez-Bertolin B."/>
            <person name="Monzon S."/>
            <person name="Zaballos A."/>
            <person name="Jimenez P."/>
            <person name="Dekumyoy P."/>
            <person name="Varona S."/>
            <person name="Cuesta I."/>
            <person name="Sumanam S."/>
            <person name="Adisakwattana P."/>
            <person name="Gasser R.B."/>
            <person name="Hernandez-Gonzalez A."/>
            <person name="Young N.D."/>
            <person name="Perteguer M.J."/>
        </authorList>
    </citation>
    <scope>NUCLEOTIDE SEQUENCE [LARGE SCALE GENOMIC DNA]</scope>
    <source>
        <strain evidence="1">AL3</strain>
        <tissue evidence="1">Liver</tissue>
    </source>
</reference>
<dbReference type="Proteomes" id="UP001608902">
    <property type="component" value="Unassembled WGS sequence"/>
</dbReference>
<evidence type="ECO:0000313" key="1">
    <source>
        <dbReference type="EMBL" id="MFH4976017.1"/>
    </source>
</evidence>
<name>A0ABD6E9N5_9BILA</name>
<gene>
    <name evidence="1" type="ORF">AB6A40_002726</name>
</gene>
<dbReference type="AlphaFoldDB" id="A0ABD6E9N5"/>
<comment type="caution">
    <text evidence="1">The sequence shown here is derived from an EMBL/GenBank/DDBJ whole genome shotgun (WGS) entry which is preliminary data.</text>
</comment>
<dbReference type="EMBL" id="JBGFUD010001256">
    <property type="protein sequence ID" value="MFH4976017.1"/>
    <property type="molecule type" value="Genomic_DNA"/>
</dbReference>
<organism evidence="1 2">
    <name type="scientific">Gnathostoma spinigerum</name>
    <dbReference type="NCBI Taxonomy" id="75299"/>
    <lineage>
        <taxon>Eukaryota</taxon>
        <taxon>Metazoa</taxon>
        <taxon>Ecdysozoa</taxon>
        <taxon>Nematoda</taxon>
        <taxon>Chromadorea</taxon>
        <taxon>Rhabditida</taxon>
        <taxon>Spirurina</taxon>
        <taxon>Gnathostomatomorpha</taxon>
        <taxon>Gnathostomatoidea</taxon>
        <taxon>Gnathostomatidae</taxon>
        <taxon>Gnathostoma</taxon>
    </lineage>
</organism>
<keyword evidence="2" id="KW-1185">Reference proteome</keyword>